<sequence length="170" mass="19409">SEGKQFILRDEDGDVRWRIVPNETGHLQVEVDPADQPHIGEWLLNGQIGVPKLQDGELIIKLNGEQSKQFEKALQTKEENDNLKIKGVHKSINAGFEAIKIEMQERNNKVGKINSRLDELAKETNWWRYFQRNPKKTALMLCVFVVGSVVIMGFDIDAQKLVHAIKNLIP</sequence>
<comment type="caution">
    <text evidence="2">The sequence shown here is derived from an EMBL/GenBank/DDBJ whole genome shotgun (WGS) entry which is preliminary data.</text>
</comment>
<evidence type="ECO:0000313" key="2">
    <source>
        <dbReference type="EMBL" id="KKK60091.1"/>
    </source>
</evidence>
<accession>A0A0F8ZJF7</accession>
<dbReference type="EMBL" id="LAZR01063146">
    <property type="protein sequence ID" value="KKK60091.1"/>
    <property type="molecule type" value="Genomic_DNA"/>
</dbReference>
<keyword evidence="1" id="KW-0472">Membrane</keyword>
<protein>
    <submittedName>
        <fullName evidence="2">Uncharacterized protein</fullName>
    </submittedName>
</protein>
<dbReference type="AlphaFoldDB" id="A0A0F8ZJF7"/>
<feature type="non-terminal residue" evidence="2">
    <location>
        <position position="1"/>
    </location>
</feature>
<keyword evidence="1" id="KW-1133">Transmembrane helix</keyword>
<feature type="transmembrane region" description="Helical" evidence="1">
    <location>
        <begin position="137"/>
        <end position="154"/>
    </location>
</feature>
<reference evidence="2" key="1">
    <citation type="journal article" date="2015" name="Nature">
        <title>Complex archaea that bridge the gap between prokaryotes and eukaryotes.</title>
        <authorList>
            <person name="Spang A."/>
            <person name="Saw J.H."/>
            <person name="Jorgensen S.L."/>
            <person name="Zaremba-Niedzwiedzka K."/>
            <person name="Martijn J."/>
            <person name="Lind A.E."/>
            <person name="van Eijk R."/>
            <person name="Schleper C."/>
            <person name="Guy L."/>
            <person name="Ettema T.J."/>
        </authorList>
    </citation>
    <scope>NUCLEOTIDE SEQUENCE</scope>
</reference>
<name>A0A0F8ZJF7_9ZZZZ</name>
<keyword evidence="1" id="KW-0812">Transmembrane</keyword>
<evidence type="ECO:0000256" key="1">
    <source>
        <dbReference type="SAM" id="Phobius"/>
    </source>
</evidence>
<gene>
    <name evidence="2" type="ORF">LCGC14_3027850</name>
</gene>
<proteinExistence type="predicted"/>
<organism evidence="2">
    <name type="scientific">marine sediment metagenome</name>
    <dbReference type="NCBI Taxonomy" id="412755"/>
    <lineage>
        <taxon>unclassified sequences</taxon>
        <taxon>metagenomes</taxon>
        <taxon>ecological metagenomes</taxon>
    </lineage>
</organism>